<evidence type="ECO:0000256" key="5">
    <source>
        <dbReference type="ARBA" id="ARBA00035648"/>
    </source>
</evidence>
<dbReference type="Pfam" id="PF03755">
    <property type="entry name" value="YicC-like_N"/>
    <property type="match status" value="1"/>
</dbReference>
<dbReference type="AlphaFoldDB" id="A0A1G8ARW6"/>
<keyword evidence="4" id="KW-0378">Hydrolase</keyword>
<dbReference type="GO" id="GO:0016787">
    <property type="term" value="F:hydrolase activity"/>
    <property type="evidence" value="ECO:0007669"/>
    <property type="project" value="UniProtKB-KW"/>
</dbReference>
<dbReference type="PANTHER" id="PTHR30636">
    <property type="entry name" value="UPF0701 PROTEIN YICC"/>
    <property type="match status" value="1"/>
</dbReference>
<evidence type="ECO:0000313" key="8">
    <source>
        <dbReference type="EMBL" id="SDH23751.1"/>
    </source>
</evidence>
<dbReference type="InterPro" id="IPR013527">
    <property type="entry name" value="YicC-like_N"/>
</dbReference>
<dbReference type="RefSeq" id="WP_245689394.1">
    <property type="nucleotide sequence ID" value="NZ_FNCV01000005.1"/>
</dbReference>
<evidence type="ECO:0000256" key="2">
    <source>
        <dbReference type="ARBA" id="ARBA00022722"/>
    </source>
</evidence>
<dbReference type="InterPro" id="IPR005229">
    <property type="entry name" value="YicC/YloC-like"/>
</dbReference>
<dbReference type="InterPro" id="IPR013551">
    <property type="entry name" value="YicC-like_C"/>
</dbReference>
<feature type="domain" description="Endoribonuclease YicC-like N-terminal" evidence="6">
    <location>
        <begin position="5"/>
        <end position="163"/>
    </location>
</feature>
<evidence type="ECO:0000313" key="9">
    <source>
        <dbReference type="Proteomes" id="UP000217076"/>
    </source>
</evidence>
<dbReference type="Pfam" id="PF08340">
    <property type="entry name" value="YicC-like_C"/>
    <property type="match status" value="1"/>
</dbReference>
<evidence type="ECO:0000259" key="7">
    <source>
        <dbReference type="Pfam" id="PF08340"/>
    </source>
</evidence>
<sequence length="300" mass="32250">MNTLSMTGFARAVGAAPGEGAVSWVWEVRSVNGKGLDVRLKVPGGFEAIEVPARQAIGRRIKRGNVNAVLTVHRPERPPTYRINEPLLTQLVAAAGHARALSGSGLAPARVDGLLAMKGVLEAIDDPDADTHRQARESAVLGTLGETLNRLEAARREEGARLAETMTGQLDLIADLTARAEALAATQPAALKARLAKQVAELLEASPALSEERLAQEAALLATRADVREELDRLKAHIAQARDLLADEGPKGRRLDFLCQEFNREANTLCSKSADVALTRLGMDMKATIDQLREQVQNVE</sequence>
<accession>A0A1G8ARW6</accession>
<evidence type="ECO:0000259" key="6">
    <source>
        <dbReference type="Pfam" id="PF03755"/>
    </source>
</evidence>
<proteinExistence type="inferred from homology"/>
<protein>
    <submittedName>
        <fullName evidence="8">TIGR00255 family protein</fullName>
    </submittedName>
</protein>
<comment type="similarity">
    <text evidence="5">Belongs to the YicC/YloC family.</text>
</comment>
<dbReference type="STRING" id="83401.SAMN05421742_10589"/>
<dbReference type="NCBIfam" id="TIGR00255">
    <property type="entry name" value="YicC/YloC family endoribonuclease"/>
    <property type="match status" value="1"/>
</dbReference>
<keyword evidence="3" id="KW-0255">Endonuclease</keyword>
<evidence type="ECO:0000256" key="3">
    <source>
        <dbReference type="ARBA" id="ARBA00022759"/>
    </source>
</evidence>
<dbReference type="EMBL" id="FNCV01000005">
    <property type="protein sequence ID" value="SDH23751.1"/>
    <property type="molecule type" value="Genomic_DNA"/>
</dbReference>
<keyword evidence="2" id="KW-0540">Nuclease</keyword>
<dbReference type="Proteomes" id="UP000217076">
    <property type="component" value="Unassembled WGS sequence"/>
</dbReference>
<feature type="domain" description="Endoribonuclease YicC-like C-terminal" evidence="7">
    <location>
        <begin position="183"/>
        <end position="300"/>
    </location>
</feature>
<evidence type="ECO:0000256" key="1">
    <source>
        <dbReference type="ARBA" id="ARBA00001968"/>
    </source>
</evidence>
<gene>
    <name evidence="8" type="ORF">SAMN05421742_10589</name>
</gene>
<comment type="cofactor">
    <cofactor evidence="1">
        <name>a divalent metal cation</name>
        <dbReference type="ChEBI" id="CHEBI:60240"/>
    </cofactor>
</comment>
<keyword evidence="9" id="KW-1185">Reference proteome</keyword>
<dbReference type="GO" id="GO:0004521">
    <property type="term" value="F:RNA endonuclease activity"/>
    <property type="evidence" value="ECO:0007669"/>
    <property type="project" value="InterPro"/>
</dbReference>
<dbReference type="PANTHER" id="PTHR30636:SF3">
    <property type="entry name" value="UPF0701 PROTEIN YICC"/>
    <property type="match status" value="1"/>
</dbReference>
<organism evidence="8 9">
    <name type="scientific">Roseospirillum parvum</name>
    <dbReference type="NCBI Taxonomy" id="83401"/>
    <lineage>
        <taxon>Bacteria</taxon>
        <taxon>Pseudomonadati</taxon>
        <taxon>Pseudomonadota</taxon>
        <taxon>Alphaproteobacteria</taxon>
        <taxon>Rhodospirillales</taxon>
        <taxon>Rhodospirillaceae</taxon>
        <taxon>Roseospirillum</taxon>
    </lineage>
</organism>
<evidence type="ECO:0000256" key="4">
    <source>
        <dbReference type="ARBA" id="ARBA00022801"/>
    </source>
</evidence>
<reference evidence="9" key="1">
    <citation type="submission" date="2016-10" db="EMBL/GenBank/DDBJ databases">
        <authorList>
            <person name="Varghese N."/>
            <person name="Submissions S."/>
        </authorList>
    </citation>
    <scope>NUCLEOTIDE SEQUENCE [LARGE SCALE GENOMIC DNA]</scope>
    <source>
        <strain evidence="9">930I</strain>
    </source>
</reference>
<name>A0A1G8ARW6_9PROT</name>